<keyword evidence="4" id="KW-1185">Reference proteome</keyword>
<feature type="compositionally biased region" description="Polar residues" evidence="1">
    <location>
        <begin position="42"/>
        <end position="55"/>
    </location>
</feature>
<feature type="compositionally biased region" description="Polar residues" evidence="1">
    <location>
        <begin position="124"/>
        <end position="136"/>
    </location>
</feature>
<name>A0A2J6S8T0_HYAVF</name>
<evidence type="ECO:0008006" key="5">
    <source>
        <dbReference type="Google" id="ProtNLM"/>
    </source>
</evidence>
<keyword evidence="2" id="KW-0472">Membrane</keyword>
<keyword evidence="2" id="KW-0812">Transmembrane</keyword>
<dbReference type="Proteomes" id="UP000235786">
    <property type="component" value="Unassembled WGS sequence"/>
</dbReference>
<feature type="compositionally biased region" description="Acidic residues" evidence="1">
    <location>
        <begin position="78"/>
        <end position="107"/>
    </location>
</feature>
<dbReference type="EMBL" id="KZ613938">
    <property type="protein sequence ID" value="PMD47172.1"/>
    <property type="molecule type" value="Genomic_DNA"/>
</dbReference>
<evidence type="ECO:0000256" key="2">
    <source>
        <dbReference type="SAM" id="Phobius"/>
    </source>
</evidence>
<keyword evidence="2" id="KW-1133">Transmembrane helix</keyword>
<protein>
    <recommendedName>
        <fullName evidence="5">Cora-domain-containing protein</fullName>
    </recommendedName>
</protein>
<reference evidence="3 4" key="1">
    <citation type="submission" date="2016-04" db="EMBL/GenBank/DDBJ databases">
        <title>A degradative enzymes factory behind the ericoid mycorrhizal symbiosis.</title>
        <authorList>
            <consortium name="DOE Joint Genome Institute"/>
            <person name="Martino E."/>
            <person name="Morin E."/>
            <person name="Grelet G."/>
            <person name="Kuo A."/>
            <person name="Kohler A."/>
            <person name="Daghino S."/>
            <person name="Barry K."/>
            <person name="Choi C."/>
            <person name="Cichocki N."/>
            <person name="Clum A."/>
            <person name="Copeland A."/>
            <person name="Hainaut M."/>
            <person name="Haridas S."/>
            <person name="Labutti K."/>
            <person name="Lindquist E."/>
            <person name="Lipzen A."/>
            <person name="Khouja H.-R."/>
            <person name="Murat C."/>
            <person name="Ohm R."/>
            <person name="Olson A."/>
            <person name="Spatafora J."/>
            <person name="Veneault-Fourrey C."/>
            <person name="Henrissat B."/>
            <person name="Grigoriev I."/>
            <person name="Martin F."/>
            <person name="Perotto S."/>
        </authorList>
    </citation>
    <scope>NUCLEOTIDE SEQUENCE [LARGE SCALE GENOMIC DNA]</scope>
    <source>
        <strain evidence="3 4">F</strain>
    </source>
</reference>
<dbReference type="OrthoDB" id="5428055at2759"/>
<feature type="transmembrane region" description="Helical" evidence="2">
    <location>
        <begin position="613"/>
        <end position="634"/>
    </location>
</feature>
<feature type="transmembrane region" description="Helical" evidence="2">
    <location>
        <begin position="580"/>
        <end position="601"/>
    </location>
</feature>
<feature type="region of interest" description="Disordered" evidence="1">
    <location>
        <begin position="39"/>
        <end position="136"/>
    </location>
</feature>
<evidence type="ECO:0000313" key="3">
    <source>
        <dbReference type="EMBL" id="PMD47172.1"/>
    </source>
</evidence>
<accession>A0A2J6S8T0</accession>
<evidence type="ECO:0000256" key="1">
    <source>
        <dbReference type="SAM" id="MobiDB-lite"/>
    </source>
</evidence>
<sequence>MTSETRNEFPHRFLSCHWPQEFKSRRPFPRQIENEPFIEYCQRQQFPRQKDNQTPIKHLSYPSDENGDDGSVGGSDAGESDSGETDESEGDESEDDSEEDEDDDGVGEEQSQYGDQKKEKGENQSHQTGDNNVEAWNSRSAIRRFMEGFIGDEETLPYPDQVEKVVGFCERGSSTESKKHVALLNDTNDGGNGPEKRPYCRPYKGPLTSQKFRGELEKKRYKTKSDPNNTPPRLDYERDDAERRVVFITDLDPSTIEALAATVPRLQAPATRNMLYKNLTGKPAMGANISTKDLRVFTLECHITYFILKKSERLITDVRKTIEGKPLRQSWKLPFLSGPMSASASDTELLCLYEAQTSLVVTGIDSRVWTAYCIVDTYFGSNESLQHYHEENGPSAQVDPLAAGQIPAIPSITLIWAPREYFSKIVAIRMNEARRAWRQIIDEVEGSVKQVQTNHIIPKSSNDASRQAARNYSDWCTQMVALLRRLRNRLSDTVAAWDEFRGGEIGYFNDGESTAVFSPLKNSMGDVNKAFSDLKEILRKLRDLERELCEDSPQGVHAHLNFGNQDVAIVQQRAARHMQVLTIVTIVFFPFLLASALFSTQGVLPFTPNVEKFIVSLIILAALVIVTFIVLLKWELWFQPFLERFLWRIGCMDLPQQWDLEKGPEKKKIT</sequence>
<dbReference type="AlphaFoldDB" id="A0A2J6S8T0"/>
<feature type="region of interest" description="Disordered" evidence="1">
    <location>
        <begin position="183"/>
        <end position="235"/>
    </location>
</feature>
<proteinExistence type="predicted"/>
<evidence type="ECO:0000313" key="4">
    <source>
        <dbReference type="Proteomes" id="UP000235786"/>
    </source>
</evidence>
<organism evidence="3 4">
    <name type="scientific">Hyaloscypha variabilis (strain UAMH 11265 / GT02V1 / F)</name>
    <name type="common">Meliniomyces variabilis</name>
    <dbReference type="NCBI Taxonomy" id="1149755"/>
    <lineage>
        <taxon>Eukaryota</taxon>
        <taxon>Fungi</taxon>
        <taxon>Dikarya</taxon>
        <taxon>Ascomycota</taxon>
        <taxon>Pezizomycotina</taxon>
        <taxon>Leotiomycetes</taxon>
        <taxon>Helotiales</taxon>
        <taxon>Hyaloscyphaceae</taxon>
        <taxon>Hyaloscypha</taxon>
        <taxon>Hyaloscypha variabilis</taxon>
    </lineage>
</organism>
<gene>
    <name evidence="3" type="ORF">L207DRAFT_627873</name>
</gene>